<evidence type="ECO:0000256" key="9">
    <source>
        <dbReference type="ARBA" id="ARBA00023136"/>
    </source>
</evidence>
<dbReference type="STRING" id="3750.A0A498JZS6"/>
<evidence type="ECO:0000259" key="12">
    <source>
        <dbReference type="Pfam" id="PF08263"/>
    </source>
</evidence>
<evidence type="ECO:0000313" key="14">
    <source>
        <dbReference type="EMBL" id="RXH98681.1"/>
    </source>
</evidence>
<proteinExistence type="inferred from homology"/>
<evidence type="ECO:0000256" key="3">
    <source>
        <dbReference type="ARBA" id="ARBA00022475"/>
    </source>
</evidence>
<evidence type="ECO:0000259" key="13">
    <source>
        <dbReference type="Pfam" id="PF23598"/>
    </source>
</evidence>
<dbReference type="EMBL" id="RDQH01000331">
    <property type="protein sequence ID" value="RXH98681.1"/>
    <property type="molecule type" value="Genomic_DNA"/>
</dbReference>
<evidence type="ECO:0000256" key="1">
    <source>
        <dbReference type="ARBA" id="ARBA00004251"/>
    </source>
</evidence>
<evidence type="ECO:0000256" key="11">
    <source>
        <dbReference type="ARBA" id="ARBA00023180"/>
    </source>
</evidence>
<dbReference type="InterPro" id="IPR046956">
    <property type="entry name" value="RLP23-like"/>
</dbReference>
<dbReference type="InterPro" id="IPR003591">
    <property type="entry name" value="Leu-rich_rpt_typical-subtyp"/>
</dbReference>
<protein>
    <submittedName>
        <fullName evidence="14">Uncharacterized protein</fullName>
    </submittedName>
</protein>
<gene>
    <name evidence="14" type="ORF">DVH24_011006</name>
</gene>
<dbReference type="SMART" id="SM00369">
    <property type="entry name" value="LRR_TYP"/>
    <property type="match status" value="8"/>
</dbReference>
<evidence type="ECO:0000256" key="4">
    <source>
        <dbReference type="ARBA" id="ARBA00022614"/>
    </source>
</evidence>
<dbReference type="InterPro" id="IPR032675">
    <property type="entry name" value="LRR_dom_sf"/>
</dbReference>
<keyword evidence="11" id="KW-0325">Glycoprotein</keyword>
<evidence type="ECO:0000256" key="6">
    <source>
        <dbReference type="ARBA" id="ARBA00022729"/>
    </source>
</evidence>
<dbReference type="SUPFAM" id="SSF52058">
    <property type="entry name" value="L domain-like"/>
    <property type="match status" value="1"/>
</dbReference>
<dbReference type="Pfam" id="PF13855">
    <property type="entry name" value="LRR_8"/>
    <property type="match status" value="1"/>
</dbReference>
<keyword evidence="4" id="KW-0433">Leucine-rich repeat</keyword>
<accession>A0A498JZS6</accession>
<dbReference type="Pfam" id="PF08263">
    <property type="entry name" value="LRRNT_2"/>
    <property type="match status" value="1"/>
</dbReference>
<dbReference type="InterPro" id="IPR001611">
    <property type="entry name" value="Leu-rich_rpt"/>
</dbReference>
<evidence type="ECO:0000256" key="5">
    <source>
        <dbReference type="ARBA" id="ARBA00022692"/>
    </source>
</evidence>
<keyword evidence="7" id="KW-0677">Repeat</keyword>
<comment type="similarity">
    <text evidence="2">Belongs to the RLP family.</text>
</comment>
<evidence type="ECO:0000256" key="7">
    <source>
        <dbReference type="ARBA" id="ARBA00022737"/>
    </source>
</evidence>
<keyword evidence="10" id="KW-0675">Receptor</keyword>
<dbReference type="PANTHER" id="PTHR48063">
    <property type="entry name" value="LRR RECEPTOR-LIKE KINASE"/>
    <property type="match status" value="1"/>
</dbReference>
<dbReference type="Pfam" id="PF23598">
    <property type="entry name" value="LRR_14"/>
    <property type="match status" value="1"/>
</dbReference>
<keyword evidence="15" id="KW-1185">Reference proteome</keyword>
<dbReference type="PANTHER" id="PTHR48063:SF90">
    <property type="entry name" value="OS11G0565920 PROTEIN"/>
    <property type="match status" value="1"/>
</dbReference>
<dbReference type="SUPFAM" id="SSF52047">
    <property type="entry name" value="RNI-like"/>
    <property type="match status" value="1"/>
</dbReference>
<dbReference type="AlphaFoldDB" id="A0A498JZS6"/>
<dbReference type="FunFam" id="3.80.10.10:FF:000095">
    <property type="entry name" value="LRR receptor-like serine/threonine-protein kinase GSO1"/>
    <property type="match status" value="1"/>
</dbReference>
<dbReference type="FunFam" id="3.80.10.10:FF:001362">
    <property type="entry name" value="Lrr receptor-like serinethreonine-protein kinase gso2"/>
    <property type="match status" value="1"/>
</dbReference>
<dbReference type="FunFam" id="3.80.10.10:FF:000041">
    <property type="entry name" value="LRR receptor-like serine/threonine-protein kinase ERECTA"/>
    <property type="match status" value="1"/>
</dbReference>
<reference evidence="14 15" key="1">
    <citation type="submission" date="2018-10" db="EMBL/GenBank/DDBJ databases">
        <title>A high-quality apple genome assembly.</title>
        <authorList>
            <person name="Hu J."/>
        </authorList>
    </citation>
    <scope>NUCLEOTIDE SEQUENCE [LARGE SCALE GENOMIC DNA]</scope>
    <source>
        <strain evidence="15">cv. HFTH1</strain>
        <tissue evidence="14">Young leaf</tissue>
    </source>
</reference>
<dbReference type="InterPro" id="IPR055414">
    <property type="entry name" value="LRR_R13L4/SHOC2-like"/>
</dbReference>
<feature type="domain" description="Disease resistance R13L4/SHOC-2-like LRR" evidence="13">
    <location>
        <begin position="544"/>
        <end position="723"/>
    </location>
</feature>
<comment type="subcellular location">
    <subcellularLocation>
        <location evidence="1">Cell membrane</location>
        <topology evidence="1">Single-pass type I membrane protein</topology>
    </subcellularLocation>
</comment>
<sequence length="794" mass="89755">MQSQLPASLGMFKSFQNLKLGGNHLWGSIPDSIGNLSSLKTLDLSDNDMNGSIPESLGQLSELVFLLLSDNSWEGNLTEAHFINLTRLQYFLVGDEKSLIFDVTYDRVPPFKLHTIEIINCRVSHGFGVCLQSQTELIDVTLSGNGIFEDSIPEEWLLKISSQLIFLDLSYNQFHGNFPSHLKFPNLDTIDLSHYKLEDPLPLWWSTNFSVLSLESNLFSGPITSNIDQLMPNLSILSLSENNLNGTIPSLVCNMQKLEVLSLRSNQFSGEFPHAWSVESPMLFLDVSQNNLSHNIPTSLGVLSSLEILKLNNNNFGGEIPDSLQNCSSLMSIDLRDNKFSREIPQWIGGSNVHMFFMLRLRSNYLSGHISRTVKSIICIEEERRALLNFKNDLVDHSGRLSSWVGHDCCQWEGISCDNRTGHVVKMDLQNPYPYFDFYDTRDEPAAYDEESCLGGKINNSLLSLKHLNYLDLSNNFFRSNQIPTFFGELKSLQYLNLSFASFEGEIPPSFGNLSSLNILDFGRNYNLSSRNLNWLSHLSSLKSINLRDMNLRSTGVSWAYDINMLPSLESLDLSGCSLESQLPASLGMLKSLHHLNLGDNNLWGSIPFSIGNLSSFVTLDLSSNKMNGSIPESIGQLTNLLYLDLSHNSWEAILTETHFINLTRLQHFGVGGRYQPVSLIFNVAYDWVPPFKLHTIQIIHCQISLGFWVWLQSQTELSYVGLRGNGISYSISEEWLSKISSQLILLDLSYNQFRGNFPSHLKFPKLELIDLSHNQLEGPLPLWWSTNVKYLIF</sequence>
<comment type="caution">
    <text evidence="14">The sequence shown here is derived from an EMBL/GenBank/DDBJ whole genome shotgun (WGS) entry which is preliminary data.</text>
</comment>
<organism evidence="14 15">
    <name type="scientific">Malus domestica</name>
    <name type="common">Apple</name>
    <name type="synonym">Pyrus malus</name>
    <dbReference type="NCBI Taxonomy" id="3750"/>
    <lineage>
        <taxon>Eukaryota</taxon>
        <taxon>Viridiplantae</taxon>
        <taxon>Streptophyta</taxon>
        <taxon>Embryophyta</taxon>
        <taxon>Tracheophyta</taxon>
        <taxon>Spermatophyta</taxon>
        <taxon>Magnoliopsida</taxon>
        <taxon>eudicotyledons</taxon>
        <taxon>Gunneridae</taxon>
        <taxon>Pentapetalae</taxon>
        <taxon>rosids</taxon>
        <taxon>fabids</taxon>
        <taxon>Rosales</taxon>
        <taxon>Rosaceae</taxon>
        <taxon>Amygdaloideae</taxon>
        <taxon>Maleae</taxon>
        <taxon>Malus</taxon>
    </lineage>
</organism>
<dbReference type="Proteomes" id="UP000290289">
    <property type="component" value="Chromosome 5"/>
</dbReference>
<dbReference type="Pfam" id="PF00560">
    <property type="entry name" value="LRR_1"/>
    <property type="match status" value="8"/>
</dbReference>
<evidence type="ECO:0000256" key="8">
    <source>
        <dbReference type="ARBA" id="ARBA00022989"/>
    </source>
</evidence>
<feature type="domain" description="Leucine-rich repeat-containing N-terminal plant-type" evidence="12">
    <location>
        <begin position="381"/>
        <end position="418"/>
    </location>
</feature>
<keyword evidence="6" id="KW-0732">Signal</keyword>
<name>A0A498JZS6_MALDO</name>
<keyword evidence="3" id="KW-1003">Cell membrane</keyword>
<evidence type="ECO:0000256" key="10">
    <source>
        <dbReference type="ARBA" id="ARBA00023170"/>
    </source>
</evidence>
<evidence type="ECO:0000256" key="2">
    <source>
        <dbReference type="ARBA" id="ARBA00009592"/>
    </source>
</evidence>
<keyword evidence="5" id="KW-0812">Transmembrane</keyword>
<evidence type="ECO:0000313" key="15">
    <source>
        <dbReference type="Proteomes" id="UP000290289"/>
    </source>
</evidence>
<dbReference type="InterPro" id="IPR013210">
    <property type="entry name" value="LRR_N_plant-typ"/>
</dbReference>
<keyword evidence="9" id="KW-0472">Membrane</keyword>
<keyword evidence="8" id="KW-1133">Transmembrane helix</keyword>
<dbReference type="GO" id="GO:0005886">
    <property type="term" value="C:plasma membrane"/>
    <property type="evidence" value="ECO:0007669"/>
    <property type="project" value="UniProtKB-SubCell"/>
</dbReference>
<dbReference type="Gene3D" id="3.80.10.10">
    <property type="entry name" value="Ribonuclease Inhibitor"/>
    <property type="match status" value="5"/>
</dbReference>